<dbReference type="Proteomes" id="UP000596355">
    <property type="component" value="Segment"/>
</dbReference>
<accession>A0A7U0GC63</accession>
<sequence length="180" mass="20897">MAGVTKYKVGDVFNGKRKIVEYCGSHPKHRVSMWKWECLGCGTIHGPSMTATLTRKDREDSYPSCCHPRNRKGDKNPRWKGYEELTGVRLHQYRYDAKKRGLSWDVTPEYLWELWLSQKGLCAYTGLELVHGSTASLDRRDNALGYVEGNVQWIHRDVNRMKSDFDESYFLGMCKRIAKV</sequence>
<gene>
    <name evidence="1" type="primary">105</name>
    <name evidence="1" type="ORF">SEA_MEGANTHEEKILLA_105</name>
</gene>
<organism evidence="1 2">
    <name type="scientific">Streptomyces phage MeganTheeKilla</name>
    <dbReference type="NCBI Taxonomy" id="2801897"/>
    <lineage>
        <taxon>Viruses</taxon>
        <taxon>Duplodnaviria</taxon>
        <taxon>Heunggongvirae</taxon>
        <taxon>Uroviricota</taxon>
        <taxon>Caudoviricetes</taxon>
        <taxon>Stanwilliamsviridae</taxon>
        <taxon>Loccivirinae</taxon>
        <taxon>Gilsonvirus</taxon>
        <taxon>Gilsonvirus gilson</taxon>
    </lineage>
</organism>
<name>A0A7U0GC63_9CAUD</name>
<proteinExistence type="predicted"/>
<evidence type="ECO:0000313" key="2">
    <source>
        <dbReference type="Proteomes" id="UP000596355"/>
    </source>
</evidence>
<dbReference type="Gene3D" id="3.30.40.220">
    <property type="match status" value="1"/>
</dbReference>
<reference evidence="1 2" key="1">
    <citation type="submission" date="2021-01" db="EMBL/GenBank/DDBJ databases">
        <authorList>
            <person name="Olabode J."/>
            <person name="Purtell M.C."/>
            <person name="Talati K."/>
            <person name="Shaffer C.D."/>
            <person name="Weston-Hafer K.A."/>
            <person name="Garlena R.A."/>
            <person name="Russell D.A."/>
            <person name="Pope W.H."/>
            <person name="Jacobs-Sera D."/>
            <person name="Hatfull G.F."/>
        </authorList>
    </citation>
    <scope>NUCLEOTIDE SEQUENCE [LARGE SCALE GENOMIC DNA]</scope>
</reference>
<protein>
    <submittedName>
        <fullName evidence="1">Uncharacterized protein</fullName>
    </submittedName>
</protein>
<dbReference type="EMBL" id="MW435853">
    <property type="protein sequence ID" value="QQV92467.1"/>
    <property type="molecule type" value="Genomic_DNA"/>
</dbReference>
<evidence type="ECO:0000313" key="1">
    <source>
        <dbReference type="EMBL" id="QQV92467.1"/>
    </source>
</evidence>